<dbReference type="OrthoDB" id="6428174at2759"/>
<protein>
    <recommendedName>
        <fullName evidence="9">DUF803-domain-containing protein</fullName>
    </recommendedName>
</protein>
<feature type="compositionally biased region" description="Basic and acidic residues" evidence="5">
    <location>
        <begin position="547"/>
        <end position="566"/>
    </location>
</feature>
<feature type="compositionally biased region" description="Low complexity" evidence="5">
    <location>
        <begin position="474"/>
        <end position="489"/>
    </location>
</feature>
<keyword evidence="2 6" id="KW-0812">Transmembrane</keyword>
<dbReference type="GO" id="GO:0016020">
    <property type="term" value="C:membrane"/>
    <property type="evidence" value="ECO:0007669"/>
    <property type="project" value="UniProtKB-SubCell"/>
</dbReference>
<dbReference type="GO" id="GO:0015095">
    <property type="term" value="F:magnesium ion transmembrane transporter activity"/>
    <property type="evidence" value="ECO:0007669"/>
    <property type="project" value="InterPro"/>
</dbReference>
<dbReference type="VEuPathDB" id="FungiDB:A1Q1_05937"/>
<organism evidence="7 8">
    <name type="scientific">Trichosporon asahii var. asahii (strain ATCC 90039 / CBS 2479 / JCM 2466 / KCTC 7840 / NBRC 103889/ NCYC 2677 / UAMH 7654)</name>
    <name type="common">Yeast</name>
    <dbReference type="NCBI Taxonomy" id="1186058"/>
    <lineage>
        <taxon>Eukaryota</taxon>
        <taxon>Fungi</taxon>
        <taxon>Dikarya</taxon>
        <taxon>Basidiomycota</taxon>
        <taxon>Agaricomycotina</taxon>
        <taxon>Tremellomycetes</taxon>
        <taxon>Trichosporonales</taxon>
        <taxon>Trichosporonaceae</taxon>
        <taxon>Trichosporon</taxon>
    </lineage>
</organism>
<evidence type="ECO:0000313" key="7">
    <source>
        <dbReference type="EMBL" id="EJT45600.1"/>
    </source>
</evidence>
<feature type="transmembrane region" description="Helical" evidence="6">
    <location>
        <begin position="158"/>
        <end position="176"/>
    </location>
</feature>
<gene>
    <name evidence="7" type="ORF">A1Q1_05937</name>
</gene>
<feature type="transmembrane region" description="Helical" evidence="6">
    <location>
        <begin position="246"/>
        <end position="267"/>
    </location>
</feature>
<feature type="compositionally biased region" description="Basic and acidic residues" evidence="5">
    <location>
        <begin position="506"/>
        <end position="522"/>
    </location>
</feature>
<feature type="region of interest" description="Disordered" evidence="5">
    <location>
        <begin position="463"/>
        <end position="489"/>
    </location>
</feature>
<dbReference type="HOGENOM" id="CLU_012349_0_0_1"/>
<dbReference type="KEGG" id="tasa:A1Q1_05937"/>
<feature type="region of interest" description="Disordered" evidence="5">
    <location>
        <begin position="401"/>
        <end position="429"/>
    </location>
</feature>
<evidence type="ECO:0000256" key="5">
    <source>
        <dbReference type="SAM" id="MobiDB-lite"/>
    </source>
</evidence>
<feature type="compositionally biased region" description="Polar residues" evidence="5">
    <location>
        <begin position="363"/>
        <end position="378"/>
    </location>
</feature>
<accession>J4U676</accession>
<feature type="region of interest" description="Disordered" evidence="5">
    <location>
        <begin position="502"/>
        <end position="637"/>
    </location>
</feature>
<feature type="transmembrane region" description="Helical" evidence="6">
    <location>
        <begin position="188"/>
        <end position="211"/>
    </location>
</feature>
<dbReference type="EMBL" id="ALBS01000323">
    <property type="protein sequence ID" value="EJT45600.1"/>
    <property type="molecule type" value="Genomic_DNA"/>
</dbReference>
<reference evidence="7 8" key="1">
    <citation type="journal article" date="2012" name="Eukaryot. Cell">
        <title>Draft genome sequence of CBS 2479, the standard type strain of Trichosporon asahii.</title>
        <authorList>
            <person name="Yang R.Y."/>
            <person name="Li H.T."/>
            <person name="Zhu H."/>
            <person name="Zhou G.P."/>
            <person name="Wang M."/>
            <person name="Wang L."/>
        </authorList>
    </citation>
    <scope>NUCLEOTIDE SEQUENCE [LARGE SCALE GENOMIC DNA]</scope>
    <source>
        <strain evidence="8">ATCC 90039 / CBS 2479 / JCM 2466 / KCTC 7840 / NCYC 2677 / UAMH 7654</strain>
    </source>
</reference>
<evidence type="ECO:0000256" key="1">
    <source>
        <dbReference type="ARBA" id="ARBA00004141"/>
    </source>
</evidence>
<dbReference type="Proteomes" id="UP000002748">
    <property type="component" value="Unassembled WGS sequence"/>
</dbReference>
<dbReference type="PANTHER" id="PTHR12570:SF92">
    <property type="entry name" value="SPICHTHYIN, ISOFORM B"/>
    <property type="match status" value="1"/>
</dbReference>
<feature type="compositionally biased region" description="Basic and acidic residues" evidence="5">
    <location>
        <begin position="583"/>
        <end position="607"/>
    </location>
</feature>
<evidence type="ECO:0008006" key="9">
    <source>
        <dbReference type="Google" id="ProtNLM"/>
    </source>
</evidence>
<evidence type="ECO:0000256" key="4">
    <source>
        <dbReference type="ARBA" id="ARBA00023136"/>
    </source>
</evidence>
<dbReference type="RefSeq" id="XP_014176621.1">
    <property type="nucleotide sequence ID" value="XM_014321146.1"/>
</dbReference>
<keyword evidence="3 6" id="KW-1133">Transmembrane helix</keyword>
<sequence length="637" mass="68157">MSASASATISASASAASSSHGEGLGLDQNNVTFKIVGVCLAVGSGLFIGTSFVIKKKGLLKSTEKAGNEAGEGHAYLKSWLWWTGMIMMIIGESRGGRRRQELRRSTRAHSKAAADPQGWIGCILCILGSVILALNAPEQSTVRTIKEFQGYFVSPGFLTWAGICIAISIFIVVWVAPRYGKKHMLPYISVCSLIGGISVSCTQGLGAAIITSISPGSRTGSSGSSSSDPRINYLNKALELFNTSMVVPVYFCYFTSATMITSFILYRGLKASAPTLITMVLGFLVTCFGITILQMSKVDPTKLQGLDRRTTILLQAARQHTEADEKGDLKAMEDPGMDALRGGFGSVGSIIRARSIQRRRSTLSSQHSHGFTNSAYTGGTHMHHLSTQGLAHLPRYQLNDAPMHDEPETISLAPQPTGSSAAARSRASTLKFDDQETVHQYGYGALAGVARGAALADTPELSRPHKLTDDHGAVAGADAGHNAEPGRGAARALARLAEDGPLARVRGEARPKRARRLDGPGHGHGHGGHGRRDSRSSDVRGGQARGMRDYPRTKEAALEREERRGLVRSPVESPVNSPEEDPLARFESVELGRQDSRDSDDFHLQQEVDIAAPRPISIDDGRCSPTSGRIRPGGPR</sequence>
<feature type="region of interest" description="Disordered" evidence="5">
    <location>
        <begin position="359"/>
        <end position="383"/>
    </location>
</feature>
<name>J4U676_TRIAS</name>
<feature type="transmembrane region" description="Helical" evidence="6">
    <location>
        <begin position="31"/>
        <end position="54"/>
    </location>
</feature>
<evidence type="ECO:0000256" key="2">
    <source>
        <dbReference type="ARBA" id="ARBA00022692"/>
    </source>
</evidence>
<comment type="subcellular location">
    <subcellularLocation>
        <location evidence="1">Membrane</location>
        <topology evidence="1">Multi-pass membrane protein</topology>
    </subcellularLocation>
</comment>
<dbReference type="PANTHER" id="PTHR12570">
    <property type="match status" value="1"/>
</dbReference>
<dbReference type="Pfam" id="PF05653">
    <property type="entry name" value="Mg_trans_NIPA"/>
    <property type="match status" value="2"/>
</dbReference>
<evidence type="ECO:0000256" key="3">
    <source>
        <dbReference type="ARBA" id="ARBA00022989"/>
    </source>
</evidence>
<evidence type="ECO:0000313" key="8">
    <source>
        <dbReference type="Proteomes" id="UP000002748"/>
    </source>
</evidence>
<feature type="compositionally biased region" description="Low complexity" evidence="5">
    <location>
        <begin position="420"/>
        <end position="429"/>
    </location>
</feature>
<feature type="transmembrane region" description="Helical" evidence="6">
    <location>
        <begin position="119"/>
        <end position="138"/>
    </location>
</feature>
<comment type="caution">
    <text evidence="7">The sequence shown here is derived from an EMBL/GenBank/DDBJ whole genome shotgun (WGS) entry which is preliminary data.</text>
</comment>
<dbReference type="AlphaFoldDB" id="J4U676"/>
<feature type="compositionally biased region" description="Basic and acidic residues" evidence="5">
    <location>
        <begin position="463"/>
        <end position="473"/>
    </location>
</feature>
<dbReference type="InterPro" id="IPR008521">
    <property type="entry name" value="Mg_trans_NIPA"/>
</dbReference>
<dbReference type="GeneID" id="25989449"/>
<feature type="transmembrane region" description="Helical" evidence="6">
    <location>
        <begin position="274"/>
        <end position="294"/>
    </location>
</feature>
<keyword evidence="4 6" id="KW-0472">Membrane</keyword>
<evidence type="ECO:0000256" key="6">
    <source>
        <dbReference type="SAM" id="Phobius"/>
    </source>
</evidence>
<proteinExistence type="predicted"/>